<accession>A0A1H3S6M0</accession>
<sequence length="389" mass="43738">MRVTQSMLTNNSLRYLSQSYRQLQVLQDQLSTQKKISRPSQDPVVAMNGLRYRTQLTEVEQFKRNLAEVYNWMESADSALDQSTEALHRIRELTVQVSNDTYEESQRANVAKEIQQLREHLEALANTKVNGKYIFNGTNTTNAPLDTSLFDVGLGVFAAAADGEYEPGEFTHVITHNSEQYELVEKNGDEMIFRSVQDGNKTIQVNLDGTGTAESITHSHSYVNAEGVTVTDTKDLAEREVVAFHRNAVSTNSEKVEIELLKGVTVPVNIDAGSVFSLTLFGDIIQLEKALQDPSTSAEELSAMIENFDRQVDTFVSERAELGARYNRVEMIDLRIQDQEVIAKRILSDNEDVDIEKVITELLTAENIHRAALSAMSRIMQPTLLDFIR</sequence>
<dbReference type="AlphaFoldDB" id="A0A1H3S6M0"/>
<dbReference type="SUPFAM" id="SSF64518">
    <property type="entry name" value="Phase 1 flagellin"/>
    <property type="match status" value="1"/>
</dbReference>
<protein>
    <submittedName>
        <fullName evidence="6">Flagellar hook-associated protein 3 FlgL</fullName>
    </submittedName>
</protein>
<dbReference type="GO" id="GO:0005198">
    <property type="term" value="F:structural molecule activity"/>
    <property type="evidence" value="ECO:0007669"/>
    <property type="project" value="InterPro"/>
</dbReference>
<comment type="subcellular location">
    <subcellularLocation>
        <location evidence="1">Bacterial flagellum</location>
    </subcellularLocation>
</comment>
<evidence type="ECO:0000256" key="2">
    <source>
        <dbReference type="ARBA" id="ARBA00005709"/>
    </source>
</evidence>
<dbReference type="InterPro" id="IPR001029">
    <property type="entry name" value="Flagellin_N"/>
</dbReference>
<proteinExistence type="inferred from homology"/>
<feature type="domain" description="Flagellin N-terminal" evidence="4">
    <location>
        <begin position="6"/>
        <end position="140"/>
    </location>
</feature>
<dbReference type="GO" id="GO:0071973">
    <property type="term" value="P:bacterial-type flagellum-dependent cell motility"/>
    <property type="evidence" value="ECO:0007669"/>
    <property type="project" value="InterPro"/>
</dbReference>
<dbReference type="NCBIfam" id="TIGR02550">
    <property type="entry name" value="flagell_flgL"/>
    <property type="match status" value="1"/>
</dbReference>
<keyword evidence="7" id="KW-1185">Reference proteome</keyword>
<name>A0A1H3S6M0_9BACI</name>
<dbReference type="InterPro" id="IPR046358">
    <property type="entry name" value="Flagellin_C"/>
</dbReference>
<organism evidence="6 7">
    <name type="scientific">Evansella caseinilytica</name>
    <dbReference type="NCBI Taxonomy" id="1503961"/>
    <lineage>
        <taxon>Bacteria</taxon>
        <taxon>Bacillati</taxon>
        <taxon>Bacillota</taxon>
        <taxon>Bacilli</taxon>
        <taxon>Bacillales</taxon>
        <taxon>Bacillaceae</taxon>
        <taxon>Evansella</taxon>
    </lineage>
</organism>
<evidence type="ECO:0000259" key="4">
    <source>
        <dbReference type="Pfam" id="PF00669"/>
    </source>
</evidence>
<dbReference type="PANTHER" id="PTHR42792">
    <property type="entry name" value="FLAGELLIN"/>
    <property type="match status" value="1"/>
</dbReference>
<gene>
    <name evidence="6" type="ORF">SAMN05421736_11024</name>
</gene>
<keyword evidence="3" id="KW-0975">Bacterial flagellum</keyword>
<dbReference type="Proteomes" id="UP000198935">
    <property type="component" value="Unassembled WGS sequence"/>
</dbReference>
<dbReference type="Gene3D" id="1.20.1330.10">
    <property type="entry name" value="f41 fragment of flagellin, N-terminal domain"/>
    <property type="match status" value="1"/>
</dbReference>
<keyword evidence="6" id="KW-0969">Cilium</keyword>
<evidence type="ECO:0000259" key="5">
    <source>
        <dbReference type="Pfam" id="PF00700"/>
    </source>
</evidence>
<dbReference type="PANTHER" id="PTHR42792:SF1">
    <property type="entry name" value="FLAGELLAR HOOK-ASSOCIATED PROTEIN 3"/>
    <property type="match status" value="1"/>
</dbReference>
<dbReference type="Pfam" id="PF00700">
    <property type="entry name" value="Flagellin_C"/>
    <property type="match status" value="1"/>
</dbReference>
<feature type="domain" description="Flagellin C-terminal" evidence="5">
    <location>
        <begin position="306"/>
        <end position="387"/>
    </location>
</feature>
<reference evidence="7" key="1">
    <citation type="submission" date="2016-10" db="EMBL/GenBank/DDBJ databases">
        <authorList>
            <person name="Varghese N."/>
            <person name="Submissions S."/>
        </authorList>
    </citation>
    <scope>NUCLEOTIDE SEQUENCE [LARGE SCALE GENOMIC DNA]</scope>
    <source>
        <strain evidence="7">SP</strain>
    </source>
</reference>
<evidence type="ECO:0000256" key="1">
    <source>
        <dbReference type="ARBA" id="ARBA00004365"/>
    </source>
</evidence>
<dbReference type="STRING" id="1503961.SAMN05421736_11024"/>
<dbReference type="InterPro" id="IPR013384">
    <property type="entry name" value="Flagell_FlgL"/>
</dbReference>
<dbReference type="OrthoDB" id="9758307at2"/>
<evidence type="ECO:0000313" key="7">
    <source>
        <dbReference type="Proteomes" id="UP000198935"/>
    </source>
</evidence>
<dbReference type="EMBL" id="FNPI01000010">
    <property type="protein sequence ID" value="SDZ33397.1"/>
    <property type="molecule type" value="Genomic_DNA"/>
</dbReference>
<comment type="similarity">
    <text evidence="2">Belongs to the bacterial flagellin family.</text>
</comment>
<dbReference type="Pfam" id="PF00669">
    <property type="entry name" value="Flagellin_N"/>
    <property type="match status" value="1"/>
</dbReference>
<evidence type="ECO:0000256" key="3">
    <source>
        <dbReference type="ARBA" id="ARBA00023143"/>
    </source>
</evidence>
<dbReference type="GO" id="GO:0009424">
    <property type="term" value="C:bacterial-type flagellum hook"/>
    <property type="evidence" value="ECO:0007669"/>
    <property type="project" value="InterPro"/>
</dbReference>
<keyword evidence="6" id="KW-0282">Flagellum</keyword>
<evidence type="ECO:0000313" key="6">
    <source>
        <dbReference type="EMBL" id="SDZ33397.1"/>
    </source>
</evidence>
<dbReference type="InterPro" id="IPR001492">
    <property type="entry name" value="Flagellin"/>
</dbReference>
<keyword evidence="6" id="KW-0966">Cell projection</keyword>